<gene>
    <name evidence="1" type="ORF">BHQ10_010204</name>
</gene>
<keyword evidence="2" id="KW-1185">Reference proteome</keyword>
<dbReference type="RefSeq" id="XP_040738706.1">
    <property type="nucleotide sequence ID" value="XM_040872809.1"/>
</dbReference>
<dbReference type="GeneID" id="63799418"/>
<evidence type="ECO:0000313" key="2">
    <source>
        <dbReference type="Proteomes" id="UP000249363"/>
    </source>
</evidence>
<reference evidence="1 2" key="1">
    <citation type="journal article" date="2017" name="Biotechnol. Biofuels">
        <title>Differential beta-glucosidase expression as a function of carbon source availability in Talaromyces amestolkiae: a genomic and proteomic approach.</title>
        <authorList>
            <person name="de Eugenio L.I."/>
            <person name="Mendez-Liter J.A."/>
            <person name="Nieto-Dominguez M."/>
            <person name="Alonso L."/>
            <person name="Gil-Munoz J."/>
            <person name="Barriuso J."/>
            <person name="Prieto A."/>
            <person name="Martinez M.J."/>
        </authorList>
    </citation>
    <scope>NUCLEOTIDE SEQUENCE [LARGE SCALE GENOMIC DNA]</scope>
    <source>
        <strain evidence="1 2">CIB</strain>
    </source>
</reference>
<comment type="caution">
    <text evidence="1">The sequence shown here is derived from an EMBL/GenBank/DDBJ whole genome shotgun (WGS) entry which is preliminary data.</text>
</comment>
<dbReference type="OrthoDB" id="5424209at2759"/>
<dbReference type="Proteomes" id="UP000249363">
    <property type="component" value="Unassembled WGS sequence"/>
</dbReference>
<proteinExistence type="predicted"/>
<dbReference type="AlphaFoldDB" id="A0A364LEH9"/>
<organism evidence="1 2">
    <name type="scientific">Talaromyces amestolkiae</name>
    <dbReference type="NCBI Taxonomy" id="1196081"/>
    <lineage>
        <taxon>Eukaryota</taxon>
        <taxon>Fungi</taxon>
        <taxon>Dikarya</taxon>
        <taxon>Ascomycota</taxon>
        <taxon>Pezizomycotina</taxon>
        <taxon>Eurotiomycetes</taxon>
        <taxon>Eurotiomycetidae</taxon>
        <taxon>Eurotiales</taxon>
        <taxon>Trichocomaceae</taxon>
        <taxon>Talaromyces</taxon>
        <taxon>Talaromyces sect. Talaromyces</taxon>
    </lineage>
</organism>
<dbReference type="STRING" id="1196081.A0A364LEH9"/>
<evidence type="ECO:0000313" key="1">
    <source>
        <dbReference type="EMBL" id="RAO74192.1"/>
    </source>
</evidence>
<accession>A0A364LEH9</accession>
<dbReference type="EMBL" id="MIKG01000030">
    <property type="protein sequence ID" value="RAO74192.1"/>
    <property type="molecule type" value="Genomic_DNA"/>
</dbReference>
<name>A0A364LEH9_TALAM</name>
<protein>
    <submittedName>
        <fullName evidence="1">Uncharacterized protein</fullName>
    </submittedName>
</protein>
<sequence length="508" mass="56827">MTPPLLRLLESILIDSRDESNSREVITMAQSMGLFLNMIEGMGLYAFGAVDDDFLLSFYPADRPLTNHAIIKIIYPEAIEKEKRMRISHITSTQPSRWTTTTWDHTAKMIIHKLDQMGIDWAAVECFQSEGERAGVRCTEITVVITVYALPMINWVFLKLIHDIHAMTEARVEICVGKLVRHDGMVVDTFTDQTFLPPGSNVSFHYVVGEFSGGIIGGIIELVDGDGTCQKLCALTCRSYLPSTMLVQDVDSGLGSSRTPLQQYGTITCSYPSNHSWFQHVSDASRELKWLHNVIEGIERDWIADCGPHFMSHQRAYLQSKKDEAHKMKQIISDDSLSIGTVCAFSGTRISHNHHLDWALVDLEGARDQLESVNMIRESLSFDQIKMPPTSTETLKPGSAVYKAKYPDLTGGHVSYTKSYVRYKDQESDKVIVAAEWAVIPARNHQRFSEPKDCGAWVIDLVNNTVVGVIYALNTATGVAYVTQIQEIFDDIEKDTGLTVRLPKGVGC</sequence>